<feature type="compositionally biased region" description="Low complexity" evidence="7">
    <location>
        <begin position="113"/>
        <end position="123"/>
    </location>
</feature>
<dbReference type="EMBL" id="JAEPQZ010000002">
    <property type="protein sequence ID" value="KAG2184597.1"/>
    <property type="molecule type" value="Genomic_DNA"/>
</dbReference>
<name>A0A8H7UK13_MORIS</name>
<accession>A0A8H7UK13</accession>
<dbReference type="SMART" id="SM00338">
    <property type="entry name" value="BRLZ"/>
    <property type="match status" value="1"/>
</dbReference>
<dbReference type="GO" id="GO:0003677">
    <property type="term" value="F:DNA binding"/>
    <property type="evidence" value="ECO:0007669"/>
    <property type="project" value="UniProtKB-KW"/>
</dbReference>
<dbReference type="GO" id="GO:0005634">
    <property type="term" value="C:nucleus"/>
    <property type="evidence" value="ECO:0007669"/>
    <property type="project" value="UniProtKB-SubCell"/>
</dbReference>
<dbReference type="PROSITE" id="PS00036">
    <property type="entry name" value="BZIP_BASIC"/>
    <property type="match status" value="1"/>
</dbReference>
<keyword evidence="5" id="KW-0539">Nucleus</keyword>
<keyword evidence="4" id="KW-0804">Transcription</keyword>
<evidence type="ECO:0000256" key="7">
    <source>
        <dbReference type="SAM" id="MobiDB-lite"/>
    </source>
</evidence>
<comment type="caution">
    <text evidence="9">The sequence shown here is derived from an EMBL/GenBank/DDBJ whole genome shotgun (WGS) entry which is preliminary data.</text>
</comment>
<proteinExistence type="predicted"/>
<evidence type="ECO:0000256" key="5">
    <source>
        <dbReference type="ARBA" id="ARBA00023242"/>
    </source>
</evidence>
<dbReference type="PANTHER" id="PTHR19304">
    <property type="entry name" value="CYCLIC-AMP RESPONSE ELEMENT BINDING PROTEIN"/>
    <property type="match status" value="1"/>
</dbReference>
<keyword evidence="2" id="KW-0805">Transcription regulation</keyword>
<feature type="compositionally biased region" description="Acidic residues" evidence="7">
    <location>
        <begin position="132"/>
        <end position="141"/>
    </location>
</feature>
<sequence length="245" mass="27708">MSILAMQSFDAIPAADAALATPTRFLMDYYENPLTPSMGTFSMAETNPFEYSFQPAKQEISQQVIPASVSTQPQQLPPTPQSSANSSPRQSVHEDNSSDEHKSVSPKVRTRSRSTSSSSVKSQPQKRKFEAVDIEDDDEDAEEKRRKFLERNRQAASKCRQKKKAWMQDLEQRSEEITNRNKALHETVSMLKEEVLFLKNQLLSHRGCDCTVVKNYIQTSGTFSNFLNGNQPRSDGYRPNAYNCA</sequence>
<evidence type="ECO:0000256" key="2">
    <source>
        <dbReference type="ARBA" id="ARBA00023015"/>
    </source>
</evidence>
<organism evidence="9 10">
    <name type="scientific">Mortierella isabellina</name>
    <name type="common">Filamentous fungus</name>
    <name type="synonym">Umbelopsis isabellina</name>
    <dbReference type="NCBI Taxonomy" id="91625"/>
    <lineage>
        <taxon>Eukaryota</taxon>
        <taxon>Fungi</taxon>
        <taxon>Fungi incertae sedis</taxon>
        <taxon>Mucoromycota</taxon>
        <taxon>Mucoromycotina</taxon>
        <taxon>Umbelopsidomycetes</taxon>
        <taxon>Umbelopsidales</taxon>
        <taxon>Umbelopsidaceae</taxon>
        <taxon>Umbelopsis</taxon>
    </lineage>
</organism>
<reference evidence="9" key="1">
    <citation type="submission" date="2020-12" db="EMBL/GenBank/DDBJ databases">
        <title>Metabolic potential, ecology and presence of endohyphal bacteria is reflected in genomic diversity of Mucoromycotina.</title>
        <authorList>
            <person name="Muszewska A."/>
            <person name="Okrasinska A."/>
            <person name="Steczkiewicz K."/>
            <person name="Drgas O."/>
            <person name="Orlowska M."/>
            <person name="Perlinska-Lenart U."/>
            <person name="Aleksandrzak-Piekarczyk T."/>
            <person name="Szatraj K."/>
            <person name="Zielenkiewicz U."/>
            <person name="Pilsyk S."/>
            <person name="Malc E."/>
            <person name="Mieczkowski P."/>
            <person name="Kruszewska J.S."/>
            <person name="Biernat P."/>
            <person name="Pawlowska J."/>
        </authorList>
    </citation>
    <scope>NUCLEOTIDE SEQUENCE</scope>
    <source>
        <strain evidence="9">WA0000067209</strain>
    </source>
</reference>
<evidence type="ECO:0000259" key="8">
    <source>
        <dbReference type="PROSITE" id="PS50217"/>
    </source>
</evidence>
<dbReference type="CDD" id="cd14687">
    <property type="entry name" value="bZIP_ATF2"/>
    <property type="match status" value="1"/>
</dbReference>
<evidence type="ECO:0000256" key="3">
    <source>
        <dbReference type="ARBA" id="ARBA00023125"/>
    </source>
</evidence>
<protein>
    <recommendedName>
        <fullName evidence="8">BZIP domain-containing protein</fullName>
    </recommendedName>
</protein>
<evidence type="ECO:0000256" key="6">
    <source>
        <dbReference type="SAM" id="Coils"/>
    </source>
</evidence>
<dbReference type="Gene3D" id="1.20.5.170">
    <property type="match status" value="1"/>
</dbReference>
<dbReference type="FunFam" id="1.20.5.170:FF:000010">
    <property type="entry name" value="Cyclic AMP-dependent transcription factor ATF-2"/>
    <property type="match status" value="1"/>
</dbReference>
<keyword evidence="6" id="KW-0175">Coiled coil</keyword>
<comment type="subcellular location">
    <subcellularLocation>
        <location evidence="1">Nucleus</location>
    </subcellularLocation>
</comment>
<dbReference type="AlphaFoldDB" id="A0A8H7UK13"/>
<evidence type="ECO:0000313" key="9">
    <source>
        <dbReference type="EMBL" id="KAG2184597.1"/>
    </source>
</evidence>
<feature type="coiled-coil region" evidence="6">
    <location>
        <begin position="167"/>
        <end position="194"/>
    </location>
</feature>
<keyword evidence="10" id="KW-1185">Reference proteome</keyword>
<keyword evidence="3" id="KW-0238">DNA-binding</keyword>
<feature type="compositionally biased region" description="Basic and acidic residues" evidence="7">
    <location>
        <begin position="91"/>
        <end position="103"/>
    </location>
</feature>
<dbReference type="OrthoDB" id="295274at2759"/>
<dbReference type="InterPro" id="IPR046347">
    <property type="entry name" value="bZIP_sf"/>
</dbReference>
<dbReference type="GO" id="GO:0003700">
    <property type="term" value="F:DNA-binding transcription factor activity"/>
    <property type="evidence" value="ECO:0007669"/>
    <property type="project" value="InterPro"/>
</dbReference>
<evidence type="ECO:0000313" key="10">
    <source>
        <dbReference type="Proteomes" id="UP000654370"/>
    </source>
</evidence>
<evidence type="ECO:0000256" key="4">
    <source>
        <dbReference type="ARBA" id="ARBA00023163"/>
    </source>
</evidence>
<dbReference type="Pfam" id="PF00170">
    <property type="entry name" value="bZIP_1"/>
    <property type="match status" value="1"/>
</dbReference>
<evidence type="ECO:0000256" key="1">
    <source>
        <dbReference type="ARBA" id="ARBA00004123"/>
    </source>
</evidence>
<dbReference type="SUPFAM" id="SSF57959">
    <property type="entry name" value="Leucine zipper domain"/>
    <property type="match status" value="1"/>
</dbReference>
<dbReference type="InterPro" id="IPR004827">
    <property type="entry name" value="bZIP"/>
</dbReference>
<feature type="domain" description="BZIP" evidence="8">
    <location>
        <begin position="142"/>
        <end position="205"/>
    </location>
</feature>
<gene>
    <name evidence="9" type="ORF">INT43_000506</name>
</gene>
<dbReference type="InterPro" id="IPR051027">
    <property type="entry name" value="bZIP_transcription_factors"/>
</dbReference>
<dbReference type="PROSITE" id="PS50217">
    <property type="entry name" value="BZIP"/>
    <property type="match status" value="1"/>
</dbReference>
<dbReference type="Proteomes" id="UP000654370">
    <property type="component" value="Unassembled WGS sequence"/>
</dbReference>
<dbReference type="PRINTS" id="PR00041">
    <property type="entry name" value="LEUZIPPRCREB"/>
</dbReference>
<feature type="region of interest" description="Disordered" evidence="7">
    <location>
        <begin position="64"/>
        <end position="141"/>
    </location>
</feature>